<proteinExistence type="predicted"/>
<name>A0ACC2IZX5_9PEZI</name>
<protein>
    <submittedName>
        <fullName evidence="1">Uncharacterized protein</fullName>
    </submittedName>
</protein>
<sequence length="152" mass="16256">MKTILGFLSIAGLAVLPQALAGNLIAFNGCPFQIYCASAKNDRSFTETVPVAPGETYWSPKPAYNDNIGSVVKCALSPTLRPVYQLELAVQDGRSWLDLSHVDGSPFLGYHRHAEIAGTSCVLDCPAGTEACEYPVQVDCQSEGDVVMTLCV</sequence>
<evidence type="ECO:0000313" key="2">
    <source>
        <dbReference type="Proteomes" id="UP001153334"/>
    </source>
</evidence>
<gene>
    <name evidence="1" type="ORF">ONZ43_g2621</name>
</gene>
<keyword evidence="2" id="KW-1185">Reference proteome</keyword>
<reference evidence="1" key="1">
    <citation type="submission" date="2022-11" db="EMBL/GenBank/DDBJ databases">
        <title>Genome Sequence of Nemania bipapillata.</title>
        <authorList>
            <person name="Buettner E."/>
        </authorList>
    </citation>
    <scope>NUCLEOTIDE SEQUENCE</scope>
    <source>
        <strain evidence="1">CP14</strain>
    </source>
</reference>
<comment type="caution">
    <text evidence="1">The sequence shown here is derived from an EMBL/GenBank/DDBJ whole genome shotgun (WGS) entry which is preliminary data.</text>
</comment>
<organism evidence="1 2">
    <name type="scientific">Nemania bipapillata</name>
    <dbReference type="NCBI Taxonomy" id="110536"/>
    <lineage>
        <taxon>Eukaryota</taxon>
        <taxon>Fungi</taxon>
        <taxon>Dikarya</taxon>
        <taxon>Ascomycota</taxon>
        <taxon>Pezizomycotina</taxon>
        <taxon>Sordariomycetes</taxon>
        <taxon>Xylariomycetidae</taxon>
        <taxon>Xylariales</taxon>
        <taxon>Xylariaceae</taxon>
        <taxon>Nemania</taxon>
    </lineage>
</organism>
<dbReference type="Proteomes" id="UP001153334">
    <property type="component" value="Unassembled WGS sequence"/>
</dbReference>
<accession>A0ACC2IZX5</accession>
<evidence type="ECO:0000313" key="1">
    <source>
        <dbReference type="EMBL" id="KAJ8120756.1"/>
    </source>
</evidence>
<dbReference type="EMBL" id="JAPESX010000550">
    <property type="protein sequence ID" value="KAJ8120756.1"/>
    <property type="molecule type" value="Genomic_DNA"/>
</dbReference>